<dbReference type="AlphaFoldDB" id="A0A0U1DX92"/>
<reference evidence="1 2" key="1">
    <citation type="submission" date="2015-03" db="EMBL/GenBank/DDBJ databases">
        <authorList>
            <person name="Murphy D."/>
        </authorList>
    </citation>
    <scope>NUCLEOTIDE SEQUENCE [LARGE SCALE GENOMIC DNA]</scope>
    <source>
        <strain evidence="1 2">D16</strain>
    </source>
</reference>
<organism evidence="1 2">
    <name type="scientific">Mycolicibacterium conceptionense</name>
    <dbReference type="NCBI Taxonomy" id="451644"/>
    <lineage>
        <taxon>Bacteria</taxon>
        <taxon>Bacillati</taxon>
        <taxon>Actinomycetota</taxon>
        <taxon>Actinomycetes</taxon>
        <taxon>Mycobacteriales</taxon>
        <taxon>Mycobacteriaceae</taxon>
        <taxon>Mycolicibacterium</taxon>
    </lineage>
</organism>
<dbReference type="Proteomes" id="UP000182227">
    <property type="component" value="Unassembled WGS sequence"/>
</dbReference>
<protein>
    <submittedName>
        <fullName evidence="1">Uncharacterized protein</fullName>
    </submittedName>
</protein>
<name>A0A0U1DX92_9MYCO</name>
<proteinExistence type="predicted"/>
<gene>
    <name evidence="1" type="ORF">BN970_06452</name>
</gene>
<evidence type="ECO:0000313" key="2">
    <source>
        <dbReference type="Proteomes" id="UP000182227"/>
    </source>
</evidence>
<sequence>MGDGQDGALVAGQVLFEPEHALGVEVVGGLVEQQQIRLAQQQLAQRDAAALTTGEVGDRLVGRRAAQRVHGLLELGVDVPGVGGVQLLLQLAHLFHELVGVVGGHQLGDLVVAVELGLDRHAVLDVLADGLALVEVRLLHQDADRGAGGQQGIAVVRLVDAGHDLQHTRLTGTVGTDDADLRAGQEVQADVVKDDLVAVRLANLAHRVDEFGHA</sequence>
<dbReference type="AntiFam" id="ANF00142">
    <property type="entry name" value="Shadow ORF (opposite yadG)"/>
</dbReference>
<dbReference type="EMBL" id="CTEF01000007">
    <property type="protein sequence ID" value="CQD24447.1"/>
    <property type="molecule type" value="Genomic_DNA"/>
</dbReference>
<evidence type="ECO:0000313" key="1">
    <source>
        <dbReference type="EMBL" id="CQD24447.1"/>
    </source>
</evidence>
<accession>A0A0U1DX92</accession>